<evidence type="ECO:0000313" key="3">
    <source>
        <dbReference type="Proteomes" id="UP001242811"/>
    </source>
</evidence>
<dbReference type="InterPro" id="IPR036388">
    <property type="entry name" value="WH-like_DNA-bd_sf"/>
</dbReference>
<dbReference type="Pfam" id="PF13404">
    <property type="entry name" value="HTH_AsnC-type"/>
    <property type="match status" value="1"/>
</dbReference>
<evidence type="ECO:0000313" key="2">
    <source>
        <dbReference type="EMBL" id="MDQ0492574.1"/>
    </source>
</evidence>
<evidence type="ECO:0000259" key="1">
    <source>
        <dbReference type="PROSITE" id="PS50956"/>
    </source>
</evidence>
<dbReference type="InterPro" id="IPR000485">
    <property type="entry name" value="AsnC-type_HTH_dom"/>
</dbReference>
<dbReference type="GO" id="GO:0003677">
    <property type="term" value="F:DNA binding"/>
    <property type="evidence" value="ECO:0007669"/>
    <property type="project" value="UniProtKB-KW"/>
</dbReference>
<name>A0ABU0KT18_9BACL</name>
<protein>
    <submittedName>
        <fullName evidence="2">DNA-binding Lrp family transcriptional regulator</fullName>
    </submittedName>
</protein>
<keyword evidence="2" id="KW-0238">DNA-binding</keyword>
<gene>
    <name evidence="2" type="ORF">QOZ95_000723</name>
</gene>
<sequence length="39" mass="4579">MQHHIDDIDHKIMQLLQYEARISISQISKEISMSQPSVK</sequence>
<dbReference type="EMBL" id="JAUSWA010000003">
    <property type="protein sequence ID" value="MDQ0492574.1"/>
    <property type="molecule type" value="Genomic_DNA"/>
</dbReference>
<dbReference type="PROSITE" id="PS50956">
    <property type="entry name" value="HTH_ASNC_2"/>
    <property type="match status" value="1"/>
</dbReference>
<accession>A0ABU0KT18</accession>
<dbReference type="Proteomes" id="UP001242811">
    <property type="component" value="Unassembled WGS sequence"/>
</dbReference>
<keyword evidence="3" id="KW-1185">Reference proteome</keyword>
<comment type="caution">
    <text evidence="2">The sequence shown here is derived from an EMBL/GenBank/DDBJ whole genome shotgun (WGS) entry which is preliminary data.</text>
</comment>
<dbReference type="SUPFAM" id="SSF46785">
    <property type="entry name" value="Winged helix' DNA-binding domain"/>
    <property type="match status" value="1"/>
</dbReference>
<feature type="domain" description="HTH asnC-type" evidence="1">
    <location>
        <begin position="5"/>
        <end position="39"/>
    </location>
</feature>
<reference evidence="2 3" key="1">
    <citation type="submission" date="2023-07" db="EMBL/GenBank/DDBJ databases">
        <title>Genomic Encyclopedia of Type Strains, Phase IV (KMG-IV): sequencing the most valuable type-strain genomes for metagenomic binning, comparative biology and taxonomic classification.</title>
        <authorList>
            <person name="Goeker M."/>
        </authorList>
    </citation>
    <scope>NUCLEOTIDE SEQUENCE [LARGE SCALE GENOMIC DNA]</scope>
    <source>
        <strain evidence="2 3">DSM 14914</strain>
    </source>
</reference>
<organism evidence="2 3">
    <name type="scientific">Paenibacillus brasilensis</name>
    <dbReference type="NCBI Taxonomy" id="128574"/>
    <lineage>
        <taxon>Bacteria</taxon>
        <taxon>Bacillati</taxon>
        <taxon>Bacillota</taxon>
        <taxon>Bacilli</taxon>
        <taxon>Bacillales</taxon>
        <taxon>Paenibacillaceae</taxon>
        <taxon>Paenibacillus</taxon>
    </lineage>
</organism>
<proteinExistence type="predicted"/>
<dbReference type="InterPro" id="IPR036390">
    <property type="entry name" value="WH_DNA-bd_sf"/>
</dbReference>
<dbReference type="Gene3D" id="1.10.10.10">
    <property type="entry name" value="Winged helix-like DNA-binding domain superfamily/Winged helix DNA-binding domain"/>
    <property type="match status" value="1"/>
</dbReference>